<organism evidence="7">
    <name type="scientific">Acidobacterium capsulatum</name>
    <dbReference type="NCBI Taxonomy" id="33075"/>
    <lineage>
        <taxon>Bacteria</taxon>
        <taxon>Pseudomonadati</taxon>
        <taxon>Acidobacteriota</taxon>
        <taxon>Terriglobia</taxon>
        <taxon>Terriglobales</taxon>
        <taxon>Acidobacteriaceae</taxon>
        <taxon>Acidobacterium</taxon>
    </lineage>
</organism>
<feature type="transmembrane region" description="Helical" evidence="6">
    <location>
        <begin position="12"/>
        <end position="32"/>
    </location>
</feature>
<keyword evidence="5 6" id="KW-0472">Membrane</keyword>
<dbReference type="PANTHER" id="PTHR30561">
    <property type="entry name" value="SMR FAMILY PROTON-DEPENDENT DRUG EFFLUX TRANSPORTER SUGE"/>
    <property type="match status" value="1"/>
</dbReference>
<keyword evidence="3 6" id="KW-0812">Transmembrane</keyword>
<dbReference type="InterPro" id="IPR000390">
    <property type="entry name" value="Small_drug/metabolite_transptr"/>
</dbReference>
<dbReference type="PANTHER" id="PTHR30561:SF9">
    <property type="entry name" value="4-AMINO-4-DEOXY-L-ARABINOSE-PHOSPHOUNDECAPRENOL FLIPPASE SUBUNIT ARNF-RELATED"/>
    <property type="match status" value="1"/>
</dbReference>
<dbReference type="EMBL" id="DTKL01000071">
    <property type="protein sequence ID" value="HGY95253.1"/>
    <property type="molecule type" value="Genomic_DNA"/>
</dbReference>
<comment type="caution">
    <text evidence="7">The sequence shown here is derived from an EMBL/GenBank/DDBJ whole genome shotgun (WGS) entry which is preliminary data.</text>
</comment>
<evidence type="ECO:0000256" key="1">
    <source>
        <dbReference type="ARBA" id="ARBA00004651"/>
    </source>
</evidence>
<sequence length="130" mass="13708">MSHTHSLLWDTLMIGAIVLWATAGDVLIASALRKIGDLDRIRAVSGIPGAALAVLSSPRFAFGVVCMALSFFSLLFALSHGDLTLIGPAAASLTFVTNAVAAKFFLGENVDRRRWLAAVFVCIGVALLAH</sequence>
<name>A0A7V4XU45_9BACT</name>
<evidence type="ECO:0000313" key="7">
    <source>
        <dbReference type="EMBL" id="HGY95253.1"/>
    </source>
</evidence>
<feature type="transmembrane region" description="Helical" evidence="6">
    <location>
        <begin position="60"/>
        <end position="79"/>
    </location>
</feature>
<feature type="transmembrane region" description="Helical" evidence="6">
    <location>
        <begin position="85"/>
        <end position="106"/>
    </location>
</feature>
<evidence type="ECO:0000256" key="3">
    <source>
        <dbReference type="ARBA" id="ARBA00022692"/>
    </source>
</evidence>
<proteinExistence type="predicted"/>
<evidence type="ECO:0000256" key="4">
    <source>
        <dbReference type="ARBA" id="ARBA00022989"/>
    </source>
</evidence>
<dbReference type="GO" id="GO:0005886">
    <property type="term" value="C:plasma membrane"/>
    <property type="evidence" value="ECO:0007669"/>
    <property type="project" value="UniProtKB-SubCell"/>
</dbReference>
<gene>
    <name evidence="7" type="ORF">ENW50_11300</name>
</gene>
<dbReference type="InterPro" id="IPR037185">
    <property type="entry name" value="EmrE-like"/>
</dbReference>
<dbReference type="SUPFAM" id="SSF103481">
    <property type="entry name" value="Multidrug resistance efflux transporter EmrE"/>
    <property type="match status" value="1"/>
</dbReference>
<protein>
    <recommendedName>
        <fullName evidence="8">EamA domain-containing protein</fullName>
    </recommendedName>
</protein>
<dbReference type="GO" id="GO:0022857">
    <property type="term" value="F:transmembrane transporter activity"/>
    <property type="evidence" value="ECO:0007669"/>
    <property type="project" value="InterPro"/>
</dbReference>
<keyword evidence="4 6" id="KW-1133">Transmembrane helix</keyword>
<reference evidence="7" key="1">
    <citation type="journal article" date="2020" name="mSystems">
        <title>Genome- and Community-Level Interaction Insights into Carbon Utilization and Element Cycling Functions of Hydrothermarchaeota in Hydrothermal Sediment.</title>
        <authorList>
            <person name="Zhou Z."/>
            <person name="Liu Y."/>
            <person name="Xu W."/>
            <person name="Pan J."/>
            <person name="Luo Z.H."/>
            <person name="Li M."/>
        </authorList>
    </citation>
    <scope>NUCLEOTIDE SEQUENCE [LARGE SCALE GENOMIC DNA]</scope>
    <source>
        <strain evidence="7">SpSt-855</strain>
    </source>
</reference>
<evidence type="ECO:0000256" key="2">
    <source>
        <dbReference type="ARBA" id="ARBA00022475"/>
    </source>
</evidence>
<evidence type="ECO:0000256" key="5">
    <source>
        <dbReference type="ARBA" id="ARBA00023136"/>
    </source>
</evidence>
<comment type="subcellular location">
    <subcellularLocation>
        <location evidence="1">Cell membrane</location>
        <topology evidence="1">Multi-pass membrane protein</topology>
    </subcellularLocation>
</comment>
<evidence type="ECO:0008006" key="8">
    <source>
        <dbReference type="Google" id="ProtNLM"/>
    </source>
</evidence>
<dbReference type="Gene3D" id="1.10.3730.20">
    <property type="match status" value="1"/>
</dbReference>
<accession>A0A7V4XU45</accession>
<evidence type="ECO:0000256" key="6">
    <source>
        <dbReference type="SAM" id="Phobius"/>
    </source>
</evidence>
<keyword evidence="2" id="KW-1003">Cell membrane</keyword>
<dbReference type="AlphaFoldDB" id="A0A7V4XU45"/>